<keyword evidence="2" id="KW-0813">Transport</keyword>
<dbReference type="GO" id="GO:0022857">
    <property type="term" value="F:transmembrane transporter activity"/>
    <property type="evidence" value="ECO:0007669"/>
    <property type="project" value="InterPro"/>
</dbReference>
<comment type="subcellular location">
    <subcellularLocation>
        <location evidence="1">Cell membrane</location>
        <topology evidence="1">Multi-pass membrane protein</topology>
    </subcellularLocation>
</comment>
<evidence type="ECO:0000256" key="5">
    <source>
        <dbReference type="ARBA" id="ARBA00022989"/>
    </source>
</evidence>
<dbReference type="InterPro" id="IPR036259">
    <property type="entry name" value="MFS_trans_sf"/>
</dbReference>
<dbReference type="Gene3D" id="1.20.1250.20">
    <property type="entry name" value="MFS general substrate transporter like domains"/>
    <property type="match status" value="1"/>
</dbReference>
<dbReference type="Gene3D" id="1.20.1720.10">
    <property type="entry name" value="Multidrug resistance protein D"/>
    <property type="match status" value="1"/>
</dbReference>
<dbReference type="CDD" id="cd17321">
    <property type="entry name" value="MFS_MMR_MDR_like"/>
    <property type="match status" value="1"/>
</dbReference>
<name>A0A366M6C8_9ACTN</name>
<feature type="transmembrane region" description="Helical" evidence="7">
    <location>
        <begin position="396"/>
        <end position="417"/>
    </location>
</feature>
<keyword evidence="3" id="KW-1003">Cell membrane</keyword>
<sequence>MTPFPHGRSRGLALVVICLASLMLVLDATVVVVALPAIQADLGFTTPNLAWVVNAYLVPFGGLLLISGRLGDLVGKRRMFVIGLCVFTVASLLCGLAANQAMLIAFRAVQGAGAALASSVVLSMIVTLFPGQREQGRALGVFSFVQGAGASIGMLAGGVLTQSLSWNWTLLVNVPIGIAVVAATLAVVERDRGQGLRAGVDVLGAVLVIAGAMLLVYVIVDTGPAAGRWSLFLLAAALLAGFVLRQAKAAAPLLPLGLLRVRPVAAGNVVMVLTVAGMMGFQFLTALYLQQVLGLDALMTGFAFVPTPLSNAVVTLWLGPRLIARFGARPVLAAGLAITALGLALLVRAPVDGEYFADVLPALLLAGVGMGGAVPALVGVAMSVGTPEHTGVASGLLNTVQQLGSAIGTAVLATLAATQTTALLESGAAPREAAAGGFRLAYAGSTVLLVAAVVAGLLLVPARSVTAGRPQNADSQRVP</sequence>
<dbReference type="PANTHER" id="PTHR42718">
    <property type="entry name" value="MAJOR FACILITATOR SUPERFAMILY MULTIDRUG TRANSPORTER MFSC"/>
    <property type="match status" value="1"/>
</dbReference>
<keyword evidence="10" id="KW-1185">Reference proteome</keyword>
<feature type="transmembrane region" description="Helical" evidence="7">
    <location>
        <begin position="331"/>
        <end position="351"/>
    </location>
</feature>
<organism evidence="9 10">
    <name type="scientific">Spongiactinospora rosea</name>
    <dbReference type="NCBI Taxonomy" id="2248750"/>
    <lineage>
        <taxon>Bacteria</taxon>
        <taxon>Bacillati</taxon>
        <taxon>Actinomycetota</taxon>
        <taxon>Actinomycetes</taxon>
        <taxon>Streptosporangiales</taxon>
        <taxon>Streptosporangiaceae</taxon>
        <taxon>Spongiactinospora</taxon>
    </lineage>
</organism>
<accession>A0A366M6C8</accession>
<evidence type="ECO:0000256" key="2">
    <source>
        <dbReference type="ARBA" id="ARBA00022448"/>
    </source>
</evidence>
<dbReference type="AlphaFoldDB" id="A0A366M6C8"/>
<evidence type="ECO:0000256" key="7">
    <source>
        <dbReference type="SAM" id="Phobius"/>
    </source>
</evidence>
<dbReference type="InterPro" id="IPR011701">
    <property type="entry name" value="MFS"/>
</dbReference>
<evidence type="ECO:0000313" key="10">
    <source>
        <dbReference type="Proteomes" id="UP000253303"/>
    </source>
</evidence>
<feature type="transmembrane region" description="Helical" evidence="7">
    <location>
        <begin position="226"/>
        <end position="244"/>
    </location>
</feature>
<dbReference type="InterPro" id="IPR020846">
    <property type="entry name" value="MFS_dom"/>
</dbReference>
<dbReference type="OrthoDB" id="4668943at2"/>
<dbReference type="PANTHER" id="PTHR42718:SF46">
    <property type="entry name" value="BLR6921 PROTEIN"/>
    <property type="match status" value="1"/>
</dbReference>
<dbReference type="SUPFAM" id="SSF103473">
    <property type="entry name" value="MFS general substrate transporter"/>
    <property type="match status" value="1"/>
</dbReference>
<feature type="transmembrane region" description="Helical" evidence="7">
    <location>
        <begin position="104"/>
        <end position="129"/>
    </location>
</feature>
<dbReference type="RefSeq" id="WP_113980112.1">
    <property type="nucleotide sequence ID" value="NZ_QMEY01000002.1"/>
</dbReference>
<feature type="transmembrane region" description="Helical" evidence="7">
    <location>
        <begin position="166"/>
        <end position="188"/>
    </location>
</feature>
<proteinExistence type="predicted"/>
<evidence type="ECO:0000256" key="6">
    <source>
        <dbReference type="ARBA" id="ARBA00023136"/>
    </source>
</evidence>
<keyword evidence="5 7" id="KW-1133">Transmembrane helix</keyword>
<evidence type="ECO:0000259" key="8">
    <source>
        <dbReference type="PROSITE" id="PS50850"/>
    </source>
</evidence>
<comment type="caution">
    <text evidence="9">The sequence shown here is derived from an EMBL/GenBank/DDBJ whole genome shotgun (WGS) entry which is preliminary data.</text>
</comment>
<evidence type="ECO:0000256" key="4">
    <source>
        <dbReference type="ARBA" id="ARBA00022692"/>
    </source>
</evidence>
<reference evidence="9 10" key="1">
    <citation type="submission" date="2018-06" db="EMBL/GenBank/DDBJ databases">
        <title>Sphaerisporangium craniellae sp. nov., isolated from a marine sponge in the South China Sea.</title>
        <authorList>
            <person name="Li L."/>
        </authorList>
    </citation>
    <scope>NUCLEOTIDE SEQUENCE [LARGE SCALE GENOMIC DNA]</scope>
    <source>
        <strain evidence="9 10">LHW63015</strain>
    </source>
</reference>
<evidence type="ECO:0000313" key="9">
    <source>
        <dbReference type="EMBL" id="RBQ21154.1"/>
    </source>
</evidence>
<feature type="transmembrane region" description="Helical" evidence="7">
    <location>
        <begin position="437"/>
        <end position="460"/>
    </location>
</feature>
<dbReference type="Pfam" id="PF07690">
    <property type="entry name" value="MFS_1"/>
    <property type="match status" value="1"/>
</dbReference>
<feature type="transmembrane region" description="Helical" evidence="7">
    <location>
        <begin position="141"/>
        <end position="160"/>
    </location>
</feature>
<feature type="transmembrane region" description="Helical" evidence="7">
    <location>
        <begin position="363"/>
        <end position="384"/>
    </location>
</feature>
<feature type="transmembrane region" description="Helical" evidence="7">
    <location>
        <begin position="265"/>
        <end position="289"/>
    </location>
</feature>
<keyword evidence="4 7" id="KW-0812">Transmembrane</keyword>
<feature type="transmembrane region" description="Helical" evidence="7">
    <location>
        <begin position="12"/>
        <end position="37"/>
    </location>
</feature>
<feature type="domain" description="Major facilitator superfamily (MFS) profile" evidence="8">
    <location>
        <begin position="13"/>
        <end position="464"/>
    </location>
</feature>
<dbReference type="PROSITE" id="PS50850">
    <property type="entry name" value="MFS"/>
    <property type="match status" value="1"/>
</dbReference>
<feature type="transmembrane region" description="Helical" evidence="7">
    <location>
        <begin position="79"/>
        <end position="98"/>
    </location>
</feature>
<dbReference type="EMBL" id="QMEY01000002">
    <property type="protein sequence ID" value="RBQ21154.1"/>
    <property type="molecule type" value="Genomic_DNA"/>
</dbReference>
<evidence type="ECO:0000256" key="3">
    <source>
        <dbReference type="ARBA" id="ARBA00022475"/>
    </source>
</evidence>
<dbReference type="GO" id="GO:0005886">
    <property type="term" value="C:plasma membrane"/>
    <property type="evidence" value="ECO:0007669"/>
    <property type="project" value="UniProtKB-SubCell"/>
</dbReference>
<evidence type="ECO:0000256" key="1">
    <source>
        <dbReference type="ARBA" id="ARBA00004651"/>
    </source>
</evidence>
<dbReference type="Proteomes" id="UP000253303">
    <property type="component" value="Unassembled WGS sequence"/>
</dbReference>
<feature type="transmembrane region" description="Helical" evidence="7">
    <location>
        <begin position="49"/>
        <end position="67"/>
    </location>
</feature>
<feature type="transmembrane region" description="Helical" evidence="7">
    <location>
        <begin position="301"/>
        <end position="319"/>
    </location>
</feature>
<feature type="transmembrane region" description="Helical" evidence="7">
    <location>
        <begin position="200"/>
        <end position="220"/>
    </location>
</feature>
<keyword evidence="6 7" id="KW-0472">Membrane</keyword>
<protein>
    <submittedName>
        <fullName evidence="9">MFS transporter</fullName>
    </submittedName>
</protein>
<gene>
    <name evidence="9" type="ORF">DP939_07910</name>
</gene>